<dbReference type="InterPro" id="IPR001453">
    <property type="entry name" value="MoaB/Mog_dom"/>
</dbReference>
<organism evidence="2 3">
    <name type="scientific">Paraburkholderia caffeinitolerans</name>
    <dbReference type="NCBI Taxonomy" id="1723730"/>
    <lineage>
        <taxon>Bacteria</taxon>
        <taxon>Pseudomonadati</taxon>
        <taxon>Pseudomonadota</taxon>
        <taxon>Betaproteobacteria</taxon>
        <taxon>Burkholderiales</taxon>
        <taxon>Burkholderiaceae</taxon>
        <taxon>Paraburkholderia</taxon>
    </lineage>
</organism>
<dbReference type="CDD" id="cd00885">
    <property type="entry name" value="cinA"/>
    <property type="match status" value="1"/>
</dbReference>
<dbReference type="Proteomes" id="UP000494119">
    <property type="component" value="Unassembled WGS sequence"/>
</dbReference>
<dbReference type="Pfam" id="PF00994">
    <property type="entry name" value="MoCF_biosynth"/>
    <property type="match status" value="1"/>
</dbReference>
<protein>
    <submittedName>
        <fullName evidence="2">CinA-like protein</fullName>
    </submittedName>
</protein>
<sequence length="278" mass="30546">MAFGVIIIGDEILSGRRSDKHLPKIIELLGTRGLALDWAEYVGDDPARITATLKRSFASGDIVFSTGGIGATPDDHTRQCAAAALGVPLVLHPDAEAAISERIRDMHTGADPIDFNSHENQHRFQMGTFPEGCEIIPNGYNKIPGFSIREHHFVPGFPVMAWPMIEWVLDTKYAHLHHQMPHAEKSLLVFELPESTLTPLMERIEHDFPGVRVFSLPSVGDTERGGVYARRHIDLGVKGEPEAVAAAFVKLREGVHLLGGDIVEPPEPVKIQSAAPRR</sequence>
<proteinExistence type="predicted"/>
<evidence type="ECO:0000313" key="2">
    <source>
        <dbReference type="EMBL" id="CAB3804370.1"/>
    </source>
</evidence>
<feature type="domain" description="MoaB/Mog" evidence="1">
    <location>
        <begin position="4"/>
        <end position="176"/>
    </location>
</feature>
<name>A0A6J5GNW0_9BURK</name>
<evidence type="ECO:0000259" key="1">
    <source>
        <dbReference type="SMART" id="SM00852"/>
    </source>
</evidence>
<dbReference type="InterPro" id="IPR050101">
    <property type="entry name" value="CinA"/>
</dbReference>
<dbReference type="PANTHER" id="PTHR13939">
    <property type="entry name" value="NICOTINAMIDE-NUCLEOTIDE AMIDOHYDROLASE PNCC"/>
    <property type="match status" value="1"/>
</dbReference>
<dbReference type="InterPro" id="IPR036425">
    <property type="entry name" value="MoaB/Mog-like_dom_sf"/>
</dbReference>
<gene>
    <name evidence="2" type="primary">cinA</name>
    <name evidence="2" type="ORF">LMG28688_05962</name>
</gene>
<dbReference type="PANTHER" id="PTHR13939:SF0">
    <property type="entry name" value="NMN AMIDOHYDROLASE-LIKE PROTEIN YFAY"/>
    <property type="match status" value="1"/>
</dbReference>
<keyword evidence="3" id="KW-1185">Reference proteome</keyword>
<evidence type="ECO:0000313" key="3">
    <source>
        <dbReference type="Proteomes" id="UP000494119"/>
    </source>
</evidence>
<dbReference type="SMART" id="SM00852">
    <property type="entry name" value="MoCF_biosynth"/>
    <property type="match status" value="1"/>
</dbReference>
<dbReference type="AlphaFoldDB" id="A0A6J5GNW0"/>
<dbReference type="EMBL" id="CADIKL010000043">
    <property type="protein sequence ID" value="CAB3804370.1"/>
    <property type="molecule type" value="Genomic_DNA"/>
</dbReference>
<dbReference type="RefSeq" id="WP_129561747.1">
    <property type="nucleotide sequence ID" value="NZ_CADIKL010000043.1"/>
</dbReference>
<reference evidence="2 3" key="1">
    <citation type="submission" date="2020-04" db="EMBL/GenBank/DDBJ databases">
        <authorList>
            <person name="De Canck E."/>
        </authorList>
    </citation>
    <scope>NUCLEOTIDE SEQUENCE [LARGE SCALE GENOMIC DNA]</scope>
    <source>
        <strain evidence="2 3">LMG 28688</strain>
    </source>
</reference>
<accession>A0A6J5GNW0</accession>
<dbReference type="Gene3D" id="3.40.980.10">
    <property type="entry name" value="MoaB/Mog-like domain"/>
    <property type="match status" value="1"/>
</dbReference>
<dbReference type="SUPFAM" id="SSF53218">
    <property type="entry name" value="Molybdenum cofactor biosynthesis proteins"/>
    <property type="match status" value="1"/>
</dbReference>